<dbReference type="Proteomes" id="UP000076502">
    <property type="component" value="Unassembled WGS sequence"/>
</dbReference>
<evidence type="ECO:0000313" key="1">
    <source>
        <dbReference type="EMBL" id="KZC07532.1"/>
    </source>
</evidence>
<proteinExistence type="predicted"/>
<evidence type="ECO:0000313" key="2">
    <source>
        <dbReference type="Proteomes" id="UP000076502"/>
    </source>
</evidence>
<dbReference type="AlphaFoldDB" id="A0A154P6P0"/>
<reference evidence="1 2" key="1">
    <citation type="submission" date="2015-07" db="EMBL/GenBank/DDBJ databases">
        <title>The genome of Dufourea novaeangliae.</title>
        <authorList>
            <person name="Pan H."/>
            <person name="Kapheim K."/>
        </authorList>
    </citation>
    <scope>NUCLEOTIDE SEQUENCE [LARGE SCALE GENOMIC DNA]</scope>
    <source>
        <strain evidence="1">0120121106</strain>
        <tissue evidence="1">Whole body</tissue>
    </source>
</reference>
<keyword evidence="2" id="KW-1185">Reference proteome</keyword>
<gene>
    <name evidence="1" type="ORF">WN55_08303</name>
</gene>
<accession>A0A154P6P0</accession>
<sequence length="108" mass="11217">MVRHGTETYLIPGPACSHGGTGAPTVFPTGKSAAIFHCPTRQCICPGSNLLTHPLSLPGPSPPPCVSIRERTLSPVIMFSLFTGLYGARCRKSGGTELRAAPSATSNP</sequence>
<dbReference type="EMBL" id="KQ434827">
    <property type="protein sequence ID" value="KZC07532.1"/>
    <property type="molecule type" value="Genomic_DNA"/>
</dbReference>
<organism evidence="1 2">
    <name type="scientific">Dufourea novaeangliae</name>
    <name type="common">Sweat bee</name>
    <dbReference type="NCBI Taxonomy" id="178035"/>
    <lineage>
        <taxon>Eukaryota</taxon>
        <taxon>Metazoa</taxon>
        <taxon>Ecdysozoa</taxon>
        <taxon>Arthropoda</taxon>
        <taxon>Hexapoda</taxon>
        <taxon>Insecta</taxon>
        <taxon>Pterygota</taxon>
        <taxon>Neoptera</taxon>
        <taxon>Endopterygota</taxon>
        <taxon>Hymenoptera</taxon>
        <taxon>Apocrita</taxon>
        <taxon>Aculeata</taxon>
        <taxon>Apoidea</taxon>
        <taxon>Anthophila</taxon>
        <taxon>Halictidae</taxon>
        <taxon>Rophitinae</taxon>
        <taxon>Dufourea</taxon>
    </lineage>
</organism>
<protein>
    <submittedName>
        <fullName evidence="1">Uncharacterized protein</fullName>
    </submittedName>
</protein>
<name>A0A154P6P0_DUFNO</name>